<evidence type="ECO:0000313" key="2">
    <source>
        <dbReference type="EMBL" id="ORW75474.1"/>
    </source>
</evidence>
<dbReference type="SUPFAM" id="SSF51905">
    <property type="entry name" value="FAD/NAD(P)-binding domain"/>
    <property type="match status" value="1"/>
</dbReference>
<dbReference type="InterPro" id="IPR036188">
    <property type="entry name" value="FAD/NAD-bd_sf"/>
</dbReference>
<protein>
    <recommendedName>
        <fullName evidence="1">FAD dependent oxidoreductase domain-containing protein</fullName>
    </recommendedName>
</protein>
<dbReference type="Gene3D" id="3.50.50.60">
    <property type="entry name" value="FAD/NAD(P)-binding domain"/>
    <property type="match status" value="1"/>
</dbReference>
<proteinExistence type="predicted"/>
<dbReference type="EMBL" id="LQPR01000002">
    <property type="protein sequence ID" value="ORW75474.1"/>
    <property type="molecule type" value="Genomic_DNA"/>
</dbReference>
<dbReference type="Proteomes" id="UP000193387">
    <property type="component" value="Unassembled WGS sequence"/>
</dbReference>
<keyword evidence="3" id="KW-1185">Reference proteome</keyword>
<name>A0AAJ3NU96_9MYCO</name>
<evidence type="ECO:0000313" key="3">
    <source>
        <dbReference type="Proteomes" id="UP000193387"/>
    </source>
</evidence>
<organism evidence="2 3">
    <name type="scientific">Mycobacterium saskatchewanense</name>
    <dbReference type="NCBI Taxonomy" id="220927"/>
    <lineage>
        <taxon>Bacteria</taxon>
        <taxon>Bacillati</taxon>
        <taxon>Actinomycetota</taxon>
        <taxon>Actinomycetes</taxon>
        <taxon>Mycobacteriales</taxon>
        <taxon>Mycobacteriaceae</taxon>
        <taxon>Mycobacterium</taxon>
        <taxon>Mycobacterium simiae complex</taxon>
    </lineage>
</organism>
<dbReference type="InterPro" id="IPR006076">
    <property type="entry name" value="FAD-dep_OxRdtase"/>
</dbReference>
<dbReference type="PANTHER" id="PTHR13847">
    <property type="entry name" value="SARCOSINE DEHYDROGENASE-RELATED"/>
    <property type="match status" value="1"/>
</dbReference>
<evidence type="ECO:0000259" key="1">
    <source>
        <dbReference type="Pfam" id="PF01266"/>
    </source>
</evidence>
<sequence>MKDRRSIDGKVLWLDPEAGAPTTSAAPSLAGDVEAEFCIVGGGFLGLWTALKLLAAKPDADIILLEAKTCGCGASGRNAGFAMTMWSKAASLTKRATVQDAARLAQASETALTEIAGFCAAEGIDCGFDMSGWLWTANAPAQVGSWESTVRAAESLGGSPFERVSAKDARERLGTDNVFGAVFEEKSAIVDPGRLVLGLRDAVARRGVRLFENSAVKSIDRAGQVVTTDAGSVRCRQLILATNAWLAELPELRRVIVPVSADAVATEPVPDFLDCNWRARESWTNSGTVVDFARPTGDRRVVFGRGAAAIAFRGQIDDRFFVNPPRTLELSTALVQQIPRLFGAAVTHSWSGPVDRTQDGLPIIGRLPGSRALFCAGFAGNGVGPSVVFAQMLASLALGLDDAWAASSYVGIPKYRFPPEPVRYVGALMIRGAVRRHMAASDQGRPSSRLTKRLAELGPTGLMKVK</sequence>
<comment type="caution">
    <text evidence="2">The sequence shown here is derived from an EMBL/GenBank/DDBJ whole genome shotgun (WGS) entry which is preliminary data.</text>
</comment>
<dbReference type="GO" id="GO:0005737">
    <property type="term" value="C:cytoplasm"/>
    <property type="evidence" value="ECO:0007669"/>
    <property type="project" value="TreeGrafter"/>
</dbReference>
<dbReference type="RefSeq" id="WP_158090654.1">
    <property type="nucleotide sequence ID" value="NZ_AP022573.1"/>
</dbReference>
<reference evidence="2 3" key="1">
    <citation type="submission" date="2016-01" db="EMBL/GenBank/DDBJ databases">
        <title>The new phylogeny of the genus Mycobacterium.</title>
        <authorList>
            <person name="Tarcisio F."/>
            <person name="Conor M."/>
            <person name="Antonella G."/>
            <person name="Elisabetta G."/>
            <person name="Giulia F.S."/>
            <person name="Sara T."/>
            <person name="Anna F."/>
            <person name="Clotilde B."/>
            <person name="Roberto B."/>
            <person name="Veronica D.S."/>
            <person name="Fabio R."/>
            <person name="Monica P."/>
            <person name="Olivier J."/>
            <person name="Enrico T."/>
            <person name="Nicola S."/>
        </authorList>
    </citation>
    <scope>NUCLEOTIDE SEQUENCE [LARGE SCALE GENOMIC DNA]</scope>
    <source>
        <strain evidence="2 3">DSM 44616</strain>
    </source>
</reference>
<dbReference type="AlphaFoldDB" id="A0AAJ3NU96"/>
<dbReference type="Pfam" id="PF01266">
    <property type="entry name" value="DAO"/>
    <property type="match status" value="1"/>
</dbReference>
<dbReference type="Gene3D" id="3.30.9.10">
    <property type="entry name" value="D-Amino Acid Oxidase, subunit A, domain 2"/>
    <property type="match status" value="1"/>
</dbReference>
<accession>A0AAJ3NU96</accession>
<dbReference type="PANTHER" id="PTHR13847:SF285">
    <property type="entry name" value="FAD DEPENDENT OXIDOREDUCTASE DOMAIN-CONTAINING PROTEIN"/>
    <property type="match status" value="1"/>
</dbReference>
<feature type="domain" description="FAD dependent oxidoreductase" evidence="1">
    <location>
        <begin position="37"/>
        <end position="396"/>
    </location>
</feature>
<gene>
    <name evidence="2" type="ORF">AWC23_02780</name>
</gene>